<evidence type="ECO:0000313" key="2">
    <source>
        <dbReference type="Proteomes" id="UP000199031"/>
    </source>
</evidence>
<name>A0A1I5XGY6_9BACT</name>
<protein>
    <submittedName>
        <fullName evidence="1">Uncharacterized protein</fullName>
    </submittedName>
</protein>
<proteinExistence type="predicted"/>
<dbReference type="OrthoDB" id="674820at2"/>
<evidence type="ECO:0000313" key="1">
    <source>
        <dbReference type="EMBL" id="SFQ31076.1"/>
    </source>
</evidence>
<reference evidence="1 2" key="1">
    <citation type="submission" date="2016-10" db="EMBL/GenBank/DDBJ databases">
        <authorList>
            <person name="de Groot N.N."/>
        </authorList>
    </citation>
    <scope>NUCLEOTIDE SEQUENCE [LARGE SCALE GENOMIC DNA]</scope>
    <source>
        <strain evidence="1 2">DSM 28286</strain>
    </source>
</reference>
<dbReference type="STRING" id="1465490.SAMN05444277_108176"/>
<dbReference type="Proteomes" id="UP000199031">
    <property type="component" value="Unassembled WGS sequence"/>
</dbReference>
<keyword evidence="2" id="KW-1185">Reference proteome</keyword>
<dbReference type="AlphaFoldDB" id="A0A1I5XGY6"/>
<dbReference type="EMBL" id="FOXQ01000008">
    <property type="protein sequence ID" value="SFQ31076.1"/>
    <property type="molecule type" value="Genomic_DNA"/>
</dbReference>
<organism evidence="1 2">
    <name type="scientific">Parafilimonas terrae</name>
    <dbReference type="NCBI Taxonomy" id="1465490"/>
    <lineage>
        <taxon>Bacteria</taxon>
        <taxon>Pseudomonadati</taxon>
        <taxon>Bacteroidota</taxon>
        <taxon>Chitinophagia</taxon>
        <taxon>Chitinophagales</taxon>
        <taxon>Chitinophagaceae</taxon>
        <taxon>Parafilimonas</taxon>
    </lineage>
</organism>
<dbReference type="RefSeq" id="WP_090659679.1">
    <property type="nucleotide sequence ID" value="NZ_FOXQ01000008.1"/>
</dbReference>
<gene>
    <name evidence="1" type="ORF">SAMN05444277_108176</name>
</gene>
<sequence length="105" mass="11831">MSNYEISLQQAIDMITRYKANRPANFPLSEKFDVEAINKLISPENCKYLRIYYGMKDDMEVHAILVAANADDEDLLPSDETDNVIVEDSLRCPPVCPPPSPLNGE</sequence>
<accession>A0A1I5XGY6</accession>